<proteinExistence type="predicted"/>
<dbReference type="EMBL" id="KL367593">
    <property type="protein sequence ID" value="KFD62532.1"/>
    <property type="molecule type" value="Genomic_DNA"/>
</dbReference>
<dbReference type="Proteomes" id="UP000030758">
    <property type="component" value="Unassembled WGS sequence"/>
</dbReference>
<protein>
    <submittedName>
        <fullName evidence="1">Uncharacterized protein</fullName>
    </submittedName>
</protein>
<name>A0A085MZ86_9BILA</name>
<accession>A0A085MZ86</accession>
<gene>
    <name evidence="1" type="ORF">M514_09020</name>
</gene>
<evidence type="ECO:0000313" key="1">
    <source>
        <dbReference type="EMBL" id="KFD62532.1"/>
    </source>
</evidence>
<organism evidence="1">
    <name type="scientific">Trichuris suis</name>
    <name type="common">pig whipworm</name>
    <dbReference type="NCBI Taxonomy" id="68888"/>
    <lineage>
        <taxon>Eukaryota</taxon>
        <taxon>Metazoa</taxon>
        <taxon>Ecdysozoa</taxon>
        <taxon>Nematoda</taxon>
        <taxon>Enoplea</taxon>
        <taxon>Dorylaimia</taxon>
        <taxon>Trichinellida</taxon>
        <taxon>Trichuridae</taxon>
        <taxon>Trichuris</taxon>
    </lineage>
</organism>
<dbReference type="AlphaFoldDB" id="A0A085MZ86"/>
<sequence length="329" mass="37536">MERALAASAVAEHAVRCPGSLQARVLCKESQLSRRRIKEAFFVQHNSFAKHSFHRPSTPSKGLPFRTGNEHDMDDFYTTRKNIGKSRKLKHLKKNQATTLNQLTFSSIPSDFKLTSHGPLSELLLFRRQRVWGTVPKLADDGTRAVPKASNTRLVFSYKGISLCFGLFLAYESRKIKSKYVNDSRPVCMAIYNVAVPEHAEEQLISNVRCAAKEQVNALGMENERLRGIVINEERKRDDLRHYLEQRLSSDEDFVQLFDPKVLRKFIEMGSARNWFSISKLLLLSMNIRGSEISICSRGTNSTLCRSMGYEITNSIIHIVHEREGDTML</sequence>
<reference evidence="1" key="1">
    <citation type="journal article" date="2014" name="Nat. Genet.">
        <title>Genome and transcriptome of the porcine whipworm Trichuris suis.</title>
        <authorList>
            <person name="Jex A.R."/>
            <person name="Nejsum P."/>
            <person name="Schwarz E.M."/>
            <person name="Hu L."/>
            <person name="Young N.D."/>
            <person name="Hall R.S."/>
            <person name="Korhonen P.K."/>
            <person name="Liao S."/>
            <person name="Thamsborg S."/>
            <person name="Xia J."/>
            <person name="Xu P."/>
            <person name="Wang S."/>
            <person name="Scheerlinck J.P."/>
            <person name="Hofmann A."/>
            <person name="Sternberg P.W."/>
            <person name="Wang J."/>
            <person name="Gasser R.B."/>
        </authorList>
    </citation>
    <scope>NUCLEOTIDE SEQUENCE [LARGE SCALE GENOMIC DNA]</scope>
    <source>
        <strain evidence="1">DCEP-RM93F</strain>
    </source>
</reference>